<proteinExistence type="predicted"/>
<organism evidence="1 2">
    <name type="scientific">Morganella phage vB_MmoM_MP1</name>
    <dbReference type="NCBI Taxonomy" id="1852628"/>
    <lineage>
        <taxon>Viruses</taxon>
        <taxon>Duplodnaviria</taxon>
        <taxon>Heunggongvirae</taxon>
        <taxon>Uroviricota</taxon>
        <taxon>Caudoviricetes</taxon>
        <taxon>Pantevenvirales</taxon>
        <taxon>Straboviridae</taxon>
        <taxon>Gualtarvirus</taxon>
        <taxon>Gualtarvirus mp1</taxon>
    </lineage>
</organism>
<dbReference type="OrthoDB" id="25272at10239"/>
<dbReference type="RefSeq" id="YP_009280044.1">
    <property type="nucleotide sequence ID" value="NC_031020.1"/>
</dbReference>
<dbReference type="Proteomes" id="UP000203816">
    <property type="component" value="Segment"/>
</dbReference>
<accession>A0A192YCN9</accession>
<evidence type="ECO:0000313" key="1">
    <source>
        <dbReference type="EMBL" id="ANM46651.1"/>
    </source>
</evidence>
<evidence type="ECO:0000313" key="2">
    <source>
        <dbReference type="Proteomes" id="UP000203816"/>
    </source>
</evidence>
<keyword evidence="2" id="KW-1185">Reference proteome</keyword>
<dbReference type="GeneID" id="29059416"/>
<dbReference type="KEGG" id="vg:29059416"/>
<sequence length="62" mass="7363">MTREEALELMKGGHKITHKYFTSSEYFYMKFNSIIAEDGVDFSKLFFTTDMYADGWSIFEEK</sequence>
<dbReference type="EMBL" id="KX078569">
    <property type="protein sequence ID" value="ANM46651.1"/>
    <property type="molecule type" value="Genomic_DNA"/>
</dbReference>
<protein>
    <submittedName>
        <fullName evidence="1">Uncharacterized protein</fullName>
    </submittedName>
</protein>
<name>A0A192YCN9_9CAUD</name>
<gene>
    <name evidence="1" type="ORF">MP1_gp0186</name>
</gene>
<reference evidence="1 2" key="1">
    <citation type="submission" date="2016-04" db="EMBL/GenBank/DDBJ databases">
        <title>Comparative genomics of Morganella phages MP1 and MP2 define new clades among the T4 and T7-like Viruses.</title>
        <authorList>
            <person name="Pinto G."/>
            <person name="Oliveira A."/>
            <person name="Malgorzata L."/>
            <person name="Kropinski A."/>
            <person name="Azeredo J."/>
        </authorList>
    </citation>
    <scope>NUCLEOTIDE SEQUENCE [LARGE SCALE GENOMIC DNA]</scope>
</reference>